<comment type="caution">
    <text evidence="1">The sequence shown here is derived from an EMBL/GenBank/DDBJ whole genome shotgun (WGS) entry which is preliminary data.</text>
</comment>
<reference evidence="1" key="1">
    <citation type="journal article" date="2025" name="Int. J. Syst. Evol. Microbiol.">
        <title>Inconstantimicrobium mannanitabidum sp. nov., a novel member of the family Clostridiaceae isolated from anoxic soil under the treatment of reductive soil disinfestation.</title>
        <authorList>
            <person name="Ueki A."/>
            <person name="Tonouchi A."/>
            <person name="Honma S."/>
            <person name="Kaku N."/>
            <person name="Ueki K."/>
        </authorList>
    </citation>
    <scope>NUCLEOTIDE SEQUENCE</scope>
    <source>
        <strain evidence="1">TW13</strain>
    </source>
</reference>
<accession>A0ACB5RAM7</accession>
<evidence type="ECO:0000313" key="1">
    <source>
        <dbReference type="EMBL" id="GKX66107.1"/>
    </source>
</evidence>
<evidence type="ECO:0000313" key="2">
    <source>
        <dbReference type="Proteomes" id="UP001058074"/>
    </source>
</evidence>
<dbReference type="Proteomes" id="UP001058074">
    <property type="component" value="Unassembled WGS sequence"/>
</dbReference>
<keyword evidence="2" id="KW-1185">Reference proteome</keyword>
<gene>
    <name evidence="1" type="ORF">rsdtw13_13650</name>
</gene>
<protein>
    <submittedName>
        <fullName evidence="1">Uncharacterized protein</fullName>
    </submittedName>
</protein>
<proteinExistence type="predicted"/>
<name>A0ACB5RAM7_9CLOT</name>
<organism evidence="1 2">
    <name type="scientific">Inconstantimicrobium mannanitabidum</name>
    <dbReference type="NCBI Taxonomy" id="1604901"/>
    <lineage>
        <taxon>Bacteria</taxon>
        <taxon>Bacillati</taxon>
        <taxon>Bacillota</taxon>
        <taxon>Clostridia</taxon>
        <taxon>Eubacteriales</taxon>
        <taxon>Clostridiaceae</taxon>
        <taxon>Inconstantimicrobium</taxon>
    </lineage>
</organism>
<sequence>MKILVVACYSPIINNSASIETLMYLNNLVSNGENEVHLLTVDFPENSIYYDKEILQLLDEHIKLHKIDGGRIFNKIMPKKIINASADKEMVNDSKKFQLLRKIKNKIIFPDMYYIWSKAAAKYANEKLMNAGKPFDVIFSMHEPPSSHLCAKNIKLKNQGIPWITYWSDPWLSDPSRSDIGIIRKTIEGRMEKSVVMNCDKLIFVTEANKNDFRKRYNLKNENLYLINRGYDQKLYQQLEQEEKPKEIDENKINILYAGEIFSKLRDISKFIKALDKLKNDNKDVYNSFNIMFYGNIDDASLCERLKSFENVKVNKRIPFRQALKLMIHSEVLLLFGNKNSKQIPAKIYDYFGCKGKVLVVLGDENDPIKSVVENKDKCITINNSSEAIYASLIDIYTKNQNNELIDIPLEAYEWGAVTRKMESIFKGM</sequence>
<dbReference type="EMBL" id="BROD01000001">
    <property type="protein sequence ID" value="GKX66107.1"/>
    <property type="molecule type" value="Genomic_DNA"/>
</dbReference>